<reference evidence="7 8" key="1">
    <citation type="submission" date="2014-06" db="EMBL/GenBank/DDBJ databases">
        <title>Draft genome sequence of iron oxidizing acidophile Leptospirillum ferriphilum DSM14647.</title>
        <authorList>
            <person name="Cardenas J.P."/>
            <person name="Lazcano M."/>
            <person name="Ossandon F.J."/>
            <person name="Corbett M."/>
            <person name="Holmes D.S."/>
            <person name="Watkin E."/>
        </authorList>
    </citation>
    <scope>NUCLEOTIDE SEQUENCE [LARGE SCALE GENOMIC DNA]</scope>
    <source>
        <strain evidence="7 8">DSM 14647</strain>
    </source>
</reference>
<dbReference type="InterPro" id="IPR001155">
    <property type="entry name" value="OxRdtase_FMN_N"/>
</dbReference>
<dbReference type="InterPro" id="IPR044152">
    <property type="entry name" value="YqjM-like"/>
</dbReference>
<dbReference type="InterPro" id="IPR013785">
    <property type="entry name" value="Aldolase_TIM"/>
</dbReference>
<dbReference type="Pfam" id="PF00724">
    <property type="entry name" value="Oxidored_FMN"/>
    <property type="match status" value="1"/>
</dbReference>
<comment type="caution">
    <text evidence="7">The sequence shown here is derived from an EMBL/GenBank/DDBJ whole genome shotgun (WGS) entry which is preliminary data.</text>
</comment>
<dbReference type="AlphaFoldDB" id="A0A094YJ85"/>
<keyword evidence="3" id="KW-0288">FMN</keyword>
<evidence type="ECO:0000256" key="2">
    <source>
        <dbReference type="ARBA" id="ARBA00022630"/>
    </source>
</evidence>
<dbReference type="PATRIC" id="fig|178606.4.peg.1899"/>
<sequence>MILEEKTSMSRLFEPMTIQSVTFKNRICVSPMCQYSTPDGVAGDWHMVHLGSRAVGGAGVVMVEASAVSPEGRITPDDLGLWNDRQAEALRPIAAFIRRFGAVAGIQIAHAGRKASTAAPFKGGHPLSPSEGGWQTLGPSELPFGHYPSPRAMDKTDLDKVRKDFRAAAQRAYSAGFNLLELHLAHGYLLHSFLSPLSNRRTDTYGGPLENRMRFPLEVVRSVREVWPGSLPLWVRISSTDWVPGGWDPEMSVELCRQLKAEGVDVIDASSGGLAPDAVIPLGPGYQTGIAARIRREADLPVVAVGMITDPVQAEHVLVTGQADLVSLAREMLRDPYWPLHAAHRLGQTVDWPAQYERAKPR</sequence>
<gene>
    <name evidence="7" type="ORF">LptCag_0307</name>
</gene>
<feature type="domain" description="NADH:flavin oxidoreductase/NADH oxidase N-terminal" evidence="6">
    <location>
        <begin position="12"/>
        <end position="346"/>
    </location>
</feature>
<evidence type="ECO:0000313" key="8">
    <source>
        <dbReference type="Proteomes" id="UP000029452"/>
    </source>
</evidence>
<dbReference type="GO" id="GO:0010181">
    <property type="term" value="F:FMN binding"/>
    <property type="evidence" value="ECO:0007669"/>
    <property type="project" value="InterPro"/>
</dbReference>
<keyword evidence="2" id="KW-0285">Flavoprotein</keyword>
<evidence type="ECO:0000256" key="1">
    <source>
        <dbReference type="ARBA" id="ARBA00001917"/>
    </source>
</evidence>
<name>A0A094YJ85_9BACT</name>
<dbReference type="PANTHER" id="PTHR43303">
    <property type="entry name" value="NADPH DEHYDROGENASE C23G7.10C-RELATED"/>
    <property type="match status" value="1"/>
</dbReference>
<protein>
    <submittedName>
        <fullName evidence="7">NADH:flavin oxidoreductase/NADH oxidase</fullName>
    </submittedName>
</protein>
<keyword evidence="4" id="KW-0521">NADP</keyword>
<dbReference type="CDD" id="cd02932">
    <property type="entry name" value="OYE_YqiM_FMN"/>
    <property type="match status" value="1"/>
</dbReference>
<dbReference type="Proteomes" id="UP000029452">
    <property type="component" value="Unassembled WGS sequence"/>
</dbReference>
<dbReference type="SUPFAM" id="SSF51395">
    <property type="entry name" value="FMN-linked oxidoreductases"/>
    <property type="match status" value="1"/>
</dbReference>
<proteinExistence type="predicted"/>
<dbReference type="Gene3D" id="3.20.20.70">
    <property type="entry name" value="Aldolase class I"/>
    <property type="match status" value="1"/>
</dbReference>
<organism evidence="7 8">
    <name type="scientific">Leptospirillum ferriphilum</name>
    <dbReference type="NCBI Taxonomy" id="178606"/>
    <lineage>
        <taxon>Bacteria</taxon>
        <taxon>Pseudomonadati</taxon>
        <taxon>Nitrospirota</taxon>
        <taxon>Nitrospiria</taxon>
        <taxon>Nitrospirales</taxon>
        <taxon>Nitrospiraceae</taxon>
        <taxon>Leptospirillum</taxon>
    </lineage>
</organism>
<evidence type="ECO:0000259" key="6">
    <source>
        <dbReference type="Pfam" id="PF00724"/>
    </source>
</evidence>
<evidence type="ECO:0000256" key="5">
    <source>
        <dbReference type="ARBA" id="ARBA00023002"/>
    </source>
</evidence>
<evidence type="ECO:0000313" key="7">
    <source>
        <dbReference type="EMBL" id="KGA93271.1"/>
    </source>
</evidence>
<evidence type="ECO:0000256" key="4">
    <source>
        <dbReference type="ARBA" id="ARBA00022857"/>
    </source>
</evidence>
<comment type="cofactor">
    <cofactor evidence="1">
        <name>FMN</name>
        <dbReference type="ChEBI" id="CHEBI:58210"/>
    </cofactor>
</comment>
<keyword evidence="5" id="KW-0560">Oxidoreductase</keyword>
<dbReference type="EMBL" id="JPGK01000007">
    <property type="protein sequence ID" value="KGA93271.1"/>
    <property type="molecule type" value="Genomic_DNA"/>
</dbReference>
<dbReference type="PANTHER" id="PTHR43303:SF4">
    <property type="entry name" value="NADPH DEHYDROGENASE C23G7.10C-RELATED"/>
    <property type="match status" value="1"/>
</dbReference>
<dbReference type="GO" id="GO:0003959">
    <property type="term" value="F:NADPH dehydrogenase activity"/>
    <property type="evidence" value="ECO:0007669"/>
    <property type="project" value="InterPro"/>
</dbReference>
<dbReference type="GO" id="GO:0050661">
    <property type="term" value="F:NADP binding"/>
    <property type="evidence" value="ECO:0007669"/>
    <property type="project" value="InterPro"/>
</dbReference>
<accession>A0A094YJ85</accession>
<evidence type="ECO:0000256" key="3">
    <source>
        <dbReference type="ARBA" id="ARBA00022643"/>
    </source>
</evidence>